<gene>
    <name evidence="3" type="ORF">AVDCRST_MAG88-4453</name>
</gene>
<evidence type="ECO:0008006" key="4">
    <source>
        <dbReference type="Google" id="ProtNLM"/>
    </source>
</evidence>
<proteinExistence type="predicted"/>
<evidence type="ECO:0000313" key="3">
    <source>
        <dbReference type="EMBL" id="CAA9588820.1"/>
    </source>
</evidence>
<organism evidence="3">
    <name type="scientific">uncultured Thermomicrobiales bacterium</name>
    <dbReference type="NCBI Taxonomy" id="1645740"/>
    <lineage>
        <taxon>Bacteria</taxon>
        <taxon>Pseudomonadati</taxon>
        <taxon>Thermomicrobiota</taxon>
        <taxon>Thermomicrobia</taxon>
        <taxon>Thermomicrobiales</taxon>
        <taxon>environmental samples</taxon>
    </lineage>
</organism>
<dbReference type="SUPFAM" id="SSF50965">
    <property type="entry name" value="Galactose oxidase, central domain"/>
    <property type="match status" value="1"/>
</dbReference>
<dbReference type="InterPro" id="IPR006652">
    <property type="entry name" value="Kelch_1"/>
</dbReference>
<reference evidence="3" key="1">
    <citation type="submission" date="2020-02" db="EMBL/GenBank/DDBJ databases">
        <authorList>
            <person name="Meier V. D."/>
        </authorList>
    </citation>
    <scope>NUCLEOTIDE SEQUENCE</scope>
    <source>
        <strain evidence="3">AVDCRST_MAG88</strain>
    </source>
</reference>
<evidence type="ECO:0000256" key="1">
    <source>
        <dbReference type="ARBA" id="ARBA00022441"/>
    </source>
</evidence>
<name>A0A6J4VXR3_9BACT</name>
<dbReference type="InterPro" id="IPR011043">
    <property type="entry name" value="Gal_Oxase/kelch_b-propeller"/>
</dbReference>
<protein>
    <recommendedName>
        <fullName evidence="4">High-affinity leucine-specific transport system, periplasmic binding protein LivK</fullName>
    </recommendedName>
</protein>
<dbReference type="Gene3D" id="2.130.10.80">
    <property type="entry name" value="Galactose oxidase/kelch, beta-propeller"/>
    <property type="match status" value="4"/>
</dbReference>
<dbReference type="AlphaFoldDB" id="A0A6J4VXR3"/>
<dbReference type="InterPro" id="IPR015915">
    <property type="entry name" value="Kelch-typ_b-propeller"/>
</dbReference>
<dbReference type="PANTHER" id="PTHR46344">
    <property type="entry name" value="OS02G0202900 PROTEIN"/>
    <property type="match status" value="1"/>
</dbReference>
<dbReference type="SUPFAM" id="SSF117281">
    <property type="entry name" value="Kelch motif"/>
    <property type="match status" value="1"/>
</dbReference>
<keyword evidence="2" id="KW-0677">Repeat</keyword>
<dbReference type="InterPro" id="IPR037293">
    <property type="entry name" value="Gal_Oxidase_central_sf"/>
</dbReference>
<evidence type="ECO:0000256" key="2">
    <source>
        <dbReference type="ARBA" id="ARBA00022737"/>
    </source>
</evidence>
<feature type="non-terminal residue" evidence="3">
    <location>
        <position position="1"/>
    </location>
</feature>
<keyword evidence="1" id="KW-0880">Kelch repeat</keyword>
<dbReference type="PANTHER" id="PTHR46344:SF27">
    <property type="entry name" value="KELCH REPEAT SUPERFAMILY PROTEIN"/>
    <property type="match status" value="1"/>
</dbReference>
<dbReference type="EMBL" id="CADCWM010001131">
    <property type="protein sequence ID" value="CAA9588820.1"/>
    <property type="molecule type" value="Genomic_DNA"/>
</dbReference>
<dbReference type="Pfam" id="PF01344">
    <property type="entry name" value="Kelch_1"/>
    <property type="match status" value="3"/>
</dbReference>
<sequence>APRGGTGRLLAIGAGLLLVATFLVYVAPRLLPAPSTRTGPMASIRREHSATMLPGGRVLVAGGAGASAEVYDPGSNAWRTVAPMGAERSGHAAAPLPDGRVLVAGGSLGFGGEPLATAEVYDPAADAWRPVASMILPRAGHTATPLADGRILVVGGRTQLGGYLARAEVYDPVADRWNSTEQLADRRGGHTATLLPDGRVLVAGGLSGVDANGPVTLAGTEIYDPKTNGWTSTGALGRARRSHAAAPLPDGRVLAVGGLDAGGVVVAAEVYDPVAGEWRPVPGGDAARFRTAVPLPDGRVFLTEYATGDARGAAGLYDSVSGQWEAVGRLVVTRNLQTVTPLPDGRVLIAGGSRDAADGAEVYNPAAGRWRLPWSR</sequence>
<accession>A0A6J4VXR3</accession>
<dbReference type="SMART" id="SM00612">
    <property type="entry name" value="Kelch"/>
    <property type="match status" value="5"/>
</dbReference>